<organism evidence="8 9">
    <name type="scientific">Paenibacillus cremeus</name>
    <dbReference type="NCBI Taxonomy" id="2163881"/>
    <lineage>
        <taxon>Bacteria</taxon>
        <taxon>Bacillati</taxon>
        <taxon>Bacillota</taxon>
        <taxon>Bacilli</taxon>
        <taxon>Bacillales</taxon>
        <taxon>Paenibacillaceae</taxon>
        <taxon>Paenibacillus</taxon>
    </lineage>
</organism>
<evidence type="ECO:0000256" key="3">
    <source>
        <dbReference type="ARBA" id="ARBA00022692"/>
    </source>
</evidence>
<feature type="domain" description="ComEC/Rec2-related protein" evidence="7">
    <location>
        <begin position="6"/>
        <end position="199"/>
    </location>
</feature>
<evidence type="ECO:0000256" key="2">
    <source>
        <dbReference type="ARBA" id="ARBA00022475"/>
    </source>
</evidence>
<sequence>MFQTFWWLTIGLVPLYIALTGASPSVIRAGMMAMIALYAAYRNRLKDGLHVALIAGIGMLIWNPYYVLDVSFQLSYLVTMGIMLGVPHANKLLPIRSRKLREAVSITVVAQLISFPLTIYYFNQFSLLSMAANLVLVPVFSVFVMPVGTVAMLLSLAWPFAGTWLAWTAAKVNSFLFIIVEFISRWHIFQTIWPSPKPQAAEQRVIEQGNPSPTLVFPSIDVLKVAHHGSKSSTSEAWLNAWRPKHAVISAGVGNVYGHPNAQVIDRLNAHNVRIHRTDRQGEIQMQVKKGSIFMRTKLSQ</sequence>
<proteinExistence type="predicted"/>
<feature type="transmembrane region" description="Helical" evidence="6">
    <location>
        <begin position="6"/>
        <end position="27"/>
    </location>
</feature>
<reference evidence="8 9" key="1">
    <citation type="submission" date="2019-07" db="EMBL/GenBank/DDBJ databases">
        <authorList>
            <person name="Kim J."/>
        </authorList>
    </citation>
    <scope>NUCLEOTIDE SEQUENCE [LARGE SCALE GENOMIC DNA]</scope>
    <source>
        <strain evidence="8 9">JC52</strain>
    </source>
</reference>
<dbReference type="PANTHER" id="PTHR30619:SF7">
    <property type="entry name" value="BETA-LACTAMASE DOMAIN PROTEIN"/>
    <property type="match status" value="1"/>
</dbReference>
<evidence type="ECO:0000256" key="6">
    <source>
        <dbReference type="SAM" id="Phobius"/>
    </source>
</evidence>
<evidence type="ECO:0000256" key="5">
    <source>
        <dbReference type="ARBA" id="ARBA00023136"/>
    </source>
</evidence>
<dbReference type="Gene3D" id="3.60.15.10">
    <property type="entry name" value="Ribonuclease Z/Hydroxyacylglutathione hydrolase-like"/>
    <property type="match status" value="1"/>
</dbReference>
<feature type="transmembrane region" description="Helical" evidence="6">
    <location>
        <begin position="48"/>
        <end position="68"/>
    </location>
</feature>
<evidence type="ECO:0000259" key="7">
    <source>
        <dbReference type="Pfam" id="PF03772"/>
    </source>
</evidence>
<keyword evidence="3 6" id="KW-0812">Transmembrane</keyword>
<name>A0A559KAE0_9BACL</name>
<evidence type="ECO:0000313" key="8">
    <source>
        <dbReference type="EMBL" id="TVY09101.1"/>
    </source>
</evidence>
<dbReference type="AlphaFoldDB" id="A0A559KAE0"/>
<protein>
    <recommendedName>
        <fullName evidence="7">ComEC/Rec2-related protein domain-containing protein</fullName>
    </recommendedName>
</protein>
<dbReference type="InterPro" id="IPR052159">
    <property type="entry name" value="Competence_DNA_uptake"/>
</dbReference>
<dbReference type="Pfam" id="PF03772">
    <property type="entry name" value="Competence"/>
    <property type="match status" value="1"/>
</dbReference>
<keyword evidence="2" id="KW-1003">Cell membrane</keyword>
<feature type="transmembrane region" description="Helical" evidence="6">
    <location>
        <begin position="103"/>
        <end position="122"/>
    </location>
</feature>
<keyword evidence="5 6" id="KW-0472">Membrane</keyword>
<dbReference type="RefSeq" id="WP_144848179.1">
    <property type="nucleotide sequence ID" value="NZ_VNJI01000017.1"/>
</dbReference>
<keyword evidence="4 6" id="KW-1133">Transmembrane helix</keyword>
<comment type="caution">
    <text evidence="8">The sequence shown here is derived from an EMBL/GenBank/DDBJ whole genome shotgun (WGS) entry which is preliminary data.</text>
</comment>
<accession>A0A559KAE0</accession>
<dbReference type="InterPro" id="IPR004477">
    <property type="entry name" value="ComEC_N"/>
</dbReference>
<dbReference type="PANTHER" id="PTHR30619">
    <property type="entry name" value="DNA INTERNALIZATION/COMPETENCE PROTEIN COMEC/REC2"/>
    <property type="match status" value="1"/>
</dbReference>
<evidence type="ECO:0000256" key="1">
    <source>
        <dbReference type="ARBA" id="ARBA00004651"/>
    </source>
</evidence>
<dbReference type="InterPro" id="IPR036866">
    <property type="entry name" value="RibonucZ/Hydroxyglut_hydro"/>
</dbReference>
<dbReference type="GO" id="GO:0005886">
    <property type="term" value="C:plasma membrane"/>
    <property type="evidence" value="ECO:0007669"/>
    <property type="project" value="UniProtKB-SubCell"/>
</dbReference>
<dbReference type="OrthoDB" id="9761531at2"/>
<dbReference type="SUPFAM" id="SSF56281">
    <property type="entry name" value="Metallo-hydrolase/oxidoreductase"/>
    <property type="match status" value="1"/>
</dbReference>
<gene>
    <name evidence="8" type="ORF">FPZ49_15435</name>
</gene>
<dbReference type="NCBIfam" id="TIGR00360">
    <property type="entry name" value="ComEC_N-term"/>
    <property type="match status" value="1"/>
</dbReference>
<dbReference type="Proteomes" id="UP000317036">
    <property type="component" value="Unassembled WGS sequence"/>
</dbReference>
<evidence type="ECO:0000313" key="9">
    <source>
        <dbReference type="Proteomes" id="UP000317036"/>
    </source>
</evidence>
<feature type="transmembrane region" description="Helical" evidence="6">
    <location>
        <begin position="164"/>
        <end position="183"/>
    </location>
</feature>
<comment type="subcellular location">
    <subcellularLocation>
        <location evidence="1">Cell membrane</location>
        <topology evidence="1">Multi-pass membrane protein</topology>
    </subcellularLocation>
</comment>
<keyword evidence="9" id="KW-1185">Reference proteome</keyword>
<dbReference type="EMBL" id="VNJI01000017">
    <property type="protein sequence ID" value="TVY09101.1"/>
    <property type="molecule type" value="Genomic_DNA"/>
</dbReference>
<evidence type="ECO:0000256" key="4">
    <source>
        <dbReference type="ARBA" id="ARBA00022989"/>
    </source>
</evidence>
<feature type="transmembrane region" description="Helical" evidence="6">
    <location>
        <begin position="134"/>
        <end position="158"/>
    </location>
</feature>